<evidence type="ECO:0000256" key="4">
    <source>
        <dbReference type="ARBA" id="ARBA00023136"/>
    </source>
</evidence>
<dbReference type="GO" id="GO:0015743">
    <property type="term" value="P:malate transport"/>
    <property type="evidence" value="ECO:0007669"/>
    <property type="project" value="InterPro"/>
</dbReference>
<keyword evidence="3" id="KW-1133">Transmembrane helix</keyword>
<reference evidence="5" key="1">
    <citation type="journal article" date="2014" name="Genome Biol.">
        <title>Transcriptome and methylome profiling reveals relics of genome dominance in the mesopolyploid Brassica oleracea.</title>
        <authorList>
            <person name="Parkin I.A."/>
            <person name="Koh C."/>
            <person name="Tang H."/>
            <person name="Robinson S.J."/>
            <person name="Kagale S."/>
            <person name="Clarke W.E."/>
            <person name="Town C.D."/>
            <person name="Nixon J."/>
            <person name="Krishnakumar V."/>
            <person name="Bidwell S.L."/>
            <person name="Denoeud F."/>
            <person name="Belcram H."/>
            <person name="Links M.G."/>
            <person name="Just J."/>
            <person name="Clarke C."/>
            <person name="Bender T."/>
            <person name="Huebert T."/>
            <person name="Mason A.S."/>
            <person name="Pires J.C."/>
            <person name="Barker G."/>
            <person name="Moore J."/>
            <person name="Walley P.G."/>
            <person name="Manoli S."/>
            <person name="Batley J."/>
            <person name="Edwards D."/>
            <person name="Nelson M.N."/>
            <person name="Wang X."/>
            <person name="Paterson A.H."/>
            <person name="King G."/>
            <person name="Bancroft I."/>
            <person name="Chalhoub B."/>
            <person name="Sharpe A.G."/>
        </authorList>
    </citation>
    <scope>NUCLEOTIDE SEQUENCE [LARGE SCALE GENOMIC DNA]</scope>
    <source>
        <strain evidence="5">cv. TO1000</strain>
    </source>
</reference>
<dbReference type="GO" id="GO:0016020">
    <property type="term" value="C:membrane"/>
    <property type="evidence" value="ECO:0007669"/>
    <property type="project" value="UniProtKB-SubCell"/>
</dbReference>
<evidence type="ECO:0000313" key="6">
    <source>
        <dbReference type="Proteomes" id="UP000032141"/>
    </source>
</evidence>
<proteinExistence type="predicted"/>
<evidence type="ECO:0000256" key="3">
    <source>
        <dbReference type="ARBA" id="ARBA00022989"/>
    </source>
</evidence>
<keyword evidence="6" id="KW-1185">Reference proteome</keyword>
<protein>
    <submittedName>
        <fullName evidence="5">Uncharacterized protein</fullName>
    </submittedName>
</protein>
<dbReference type="EnsemblPlants" id="Bo00957s090.1">
    <property type="protein sequence ID" value="Bo00957s090.1"/>
    <property type="gene ID" value="Bo00957s090"/>
</dbReference>
<dbReference type="Pfam" id="PF11744">
    <property type="entry name" value="ALMT"/>
    <property type="match status" value="1"/>
</dbReference>
<comment type="subcellular location">
    <subcellularLocation>
        <location evidence="1">Membrane</location>
        <topology evidence="1">Multi-pass membrane protein</topology>
    </subcellularLocation>
</comment>
<dbReference type="eggNOG" id="KOG4711">
    <property type="taxonomic scope" value="Eukaryota"/>
</dbReference>
<name>A0A0D2ZSL9_BRAOL</name>
<dbReference type="Gramene" id="Bo00957s090.1">
    <property type="protein sequence ID" value="Bo00957s090.1"/>
    <property type="gene ID" value="Bo00957s090"/>
</dbReference>
<dbReference type="HOGENOM" id="CLU_1565068_0_0_1"/>
<accession>A0A0D2ZSL9</accession>
<evidence type="ECO:0000313" key="5">
    <source>
        <dbReference type="EnsemblPlants" id="Bo00957s090.1"/>
    </source>
</evidence>
<dbReference type="InterPro" id="IPR020966">
    <property type="entry name" value="ALMT"/>
</dbReference>
<sequence>MIYPIYPEPIGSYPKPNRLPECPELRGVATLVARGLALGAHQLASLFGRTVEPILLTTFVFVTGNPKQFSCVINVCEVHPNGEGGIRDVDIHIDVLTDRCPGLEMKSGNLTEFGDEYFEAREYGDIEVVEKRRRNLERYKSVFNSKSDDDALVCARSQLRTLLDSLVYHHF</sequence>
<evidence type="ECO:0000256" key="1">
    <source>
        <dbReference type="ARBA" id="ARBA00004141"/>
    </source>
</evidence>
<organism evidence="5 6">
    <name type="scientific">Brassica oleracea var. oleracea</name>
    <dbReference type="NCBI Taxonomy" id="109376"/>
    <lineage>
        <taxon>Eukaryota</taxon>
        <taxon>Viridiplantae</taxon>
        <taxon>Streptophyta</taxon>
        <taxon>Embryophyta</taxon>
        <taxon>Tracheophyta</taxon>
        <taxon>Spermatophyta</taxon>
        <taxon>Magnoliopsida</taxon>
        <taxon>eudicotyledons</taxon>
        <taxon>Gunneridae</taxon>
        <taxon>Pentapetalae</taxon>
        <taxon>rosids</taxon>
        <taxon>malvids</taxon>
        <taxon>Brassicales</taxon>
        <taxon>Brassicaceae</taxon>
        <taxon>Brassiceae</taxon>
        <taxon>Brassica</taxon>
    </lineage>
</organism>
<reference evidence="5" key="2">
    <citation type="submission" date="2015-06" db="UniProtKB">
        <authorList>
            <consortium name="EnsemblPlants"/>
        </authorList>
    </citation>
    <scope>IDENTIFICATION</scope>
</reference>
<keyword evidence="4" id="KW-0472">Membrane</keyword>
<keyword evidence="2" id="KW-0812">Transmembrane</keyword>
<dbReference type="AlphaFoldDB" id="A0A0D2ZSL9"/>
<evidence type="ECO:0000256" key="2">
    <source>
        <dbReference type="ARBA" id="ARBA00022692"/>
    </source>
</evidence>
<dbReference type="Proteomes" id="UP000032141">
    <property type="component" value="Unassembled WGS sequence"/>
</dbReference>
<dbReference type="STRING" id="109376.A0A0D2ZSL9"/>